<protein>
    <recommendedName>
        <fullName evidence="7">Probable 2-(5''-triphosphoribosyl)-3'-dephosphocoenzyme-A synthase</fullName>
        <shortName evidence="7">2-(5''-triphosphoribosyl)-3'-dephospho-CoA synthase</shortName>
        <ecNumber evidence="7">2.4.2.52</ecNumber>
    </recommendedName>
</protein>
<dbReference type="Pfam" id="PF03802">
    <property type="entry name" value="CitX"/>
    <property type="match status" value="1"/>
</dbReference>
<dbReference type="Gene3D" id="1.10.4200.10">
    <property type="entry name" value="Triphosphoribosyl-dephospho-CoA protein"/>
    <property type="match status" value="1"/>
</dbReference>
<evidence type="ECO:0000313" key="9">
    <source>
        <dbReference type="Proteomes" id="UP000248689"/>
    </source>
</evidence>
<keyword evidence="9" id="KW-1185">Reference proteome</keyword>
<dbReference type="GO" id="GO:0050519">
    <property type="term" value="F:holo-citrate lyase synthase activity"/>
    <property type="evidence" value="ECO:0007669"/>
    <property type="project" value="UniProtKB-EC"/>
</dbReference>
<comment type="caution">
    <text evidence="8">The sequence shown here is derived from an EMBL/GenBank/DDBJ whole genome shotgun (WGS) entry which is preliminary data.</text>
</comment>
<dbReference type="EMBL" id="PTPX01000002">
    <property type="protein sequence ID" value="RAL19771.1"/>
    <property type="molecule type" value="Genomic_DNA"/>
</dbReference>
<evidence type="ECO:0000256" key="6">
    <source>
        <dbReference type="ARBA" id="ARBA00048574"/>
    </source>
</evidence>
<comment type="catalytic activity">
    <reaction evidence="1 7">
        <text>3'-dephospho-CoA + ATP = 2'-(5''-triphospho-alpha-D-ribosyl)-3'-dephospho-CoA + adenine</text>
        <dbReference type="Rhea" id="RHEA:15117"/>
        <dbReference type="ChEBI" id="CHEBI:16708"/>
        <dbReference type="ChEBI" id="CHEBI:30616"/>
        <dbReference type="ChEBI" id="CHEBI:57328"/>
        <dbReference type="ChEBI" id="CHEBI:61378"/>
        <dbReference type="EC" id="2.4.2.52"/>
    </reaction>
</comment>
<evidence type="ECO:0000256" key="2">
    <source>
        <dbReference type="ARBA" id="ARBA00022679"/>
    </source>
</evidence>
<comment type="catalytic activity">
    <reaction evidence="6">
        <text>apo-[citrate lyase ACP] + 2'-(5''-triphospho-alpha-D-ribosyl)-3'-dephospho-CoA = holo-[citrate lyase ACP] + diphosphate</text>
        <dbReference type="Rhea" id="RHEA:16333"/>
        <dbReference type="Rhea" id="RHEA-COMP:10157"/>
        <dbReference type="Rhea" id="RHEA-COMP:10158"/>
        <dbReference type="ChEBI" id="CHEBI:29999"/>
        <dbReference type="ChEBI" id="CHEBI:33019"/>
        <dbReference type="ChEBI" id="CHEBI:61378"/>
        <dbReference type="ChEBI" id="CHEBI:82683"/>
        <dbReference type="EC" id="2.7.7.61"/>
    </reaction>
</comment>
<evidence type="ECO:0000256" key="1">
    <source>
        <dbReference type="ARBA" id="ARBA00001210"/>
    </source>
</evidence>
<comment type="similarity">
    <text evidence="7">Belongs to the CitG/MdcB family.</text>
</comment>
<dbReference type="HAMAP" id="MF_00397">
    <property type="entry name" value="CitG"/>
    <property type="match status" value="1"/>
</dbReference>
<reference evidence="9" key="1">
    <citation type="submission" date="2018-02" db="EMBL/GenBank/DDBJ databases">
        <title>Glaesserella australis sp. nov., isolated from the lungs of pigs.</title>
        <authorList>
            <person name="Turni C."/>
            <person name="Christensen H."/>
        </authorList>
    </citation>
    <scope>NUCLEOTIDE SEQUENCE [LARGE SCALE GENOMIC DNA]</scope>
    <source>
        <strain evidence="9">HS4635</strain>
    </source>
</reference>
<dbReference type="NCBIfam" id="TIGR03124">
    <property type="entry name" value="citrate_citX"/>
    <property type="match status" value="1"/>
</dbReference>
<dbReference type="NCBIfam" id="TIGR03125">
    <property type="entry name" value="citrate_citG"/>
    <property type="match status" value="1"/>
</dbReference>
<dbReference type="AlphaFoldDB" id="A0A328C1X0"/>
<dbReference type="GO" id="GO:0051191">
    <property type="term" value="P:prosthetic group biosynthetic process"/>
    <property type="evidence" value="ECO:0007669"/>
    <property type="project" value="InterPro"/>
</dbReference>
<dbReference type="PANTHER" id="PTHR30201">
    <property type="entry name" value="TRIPHOSPHORIBOSYL-DEPHOSPHO-COA SYNTHASE"/>
    <property type="match status" value="1"/>
</dbReference>
<dbReference type="GO" id="GO:0005524">
    <property type="term" value="F:ATP binding"/>
    <property type="evidence" value="ECO:0007669"/>
    <property type="project" value="UniProtKB-KW"/>
</dbReference>
<keyword evidence="5 7" id="KW-0067">ATP-binding</keyword>
<dbReference type="OrthoDB" id="114886at2"/>
<evidence type="ECO:0000256" key="7">
    <source>
        <dbReference type="HAMAP-Rule" id="MF_00397"/>
    </source>
</evidence>
<dbReference type="GO" id="GO:0046917">
    <property type="term" value="F:triphosphoribosyl-dephospho-CoA synthase activity"/>
    <property type="evidence" value="ECO:0007669"/>
    <property type="project" value="UniProtKB-UniRule"/>
</dbReference>
<keyword evidence="2 7" id="KW-0808">Transferase</keyword>
<dbReference type="Pfam" id="PF01874">
    <property type="entry name" value="CitG"/>
    <property type="match status" value="1"/>
</dbReference>
<keyword evidence="4 7" id="KW-0547">Nucleotide-binding</keyword>
<organism evidence="8 9">
    <name type="scientific">Glaesserella australis</name>
    <dbReference type="NCBI Taxonomy" id="2094024"/>
    <lineage>
        <taxon>Bacteria</taxon>
        <taxon>Pseudomonadati</taxon>
        <taxon>Pseudomonadota</taxon>
        <taxon>Gammaproteobacteria</taxon>
        <taxon>Pasteurellales</taxon>
        <taxon>Pasteurellaceae</taxon>
        <taxon>Glaesserella</taxon>
    </lineage>
</organism>
<dbReference type="InterPro" id="IPR002736">
    <property type="entry name" value="CitG"/>
</dbReference>
<dbReference type="InterPro" id="IPR005551">
    <property type="entry name" value="CitX"/>
</dbReference>
<evidence type="ECO:0000256" key="3">
    <source>
        <dbReference type="ARBA" id="ARBA00022695"/>
    </source>
</evidence>
<dbReference type="Proteomes" id="UP000248689">
    <property type="component" value="Unassembled WGS sequence"/>
</dbReference>
<dbReference type="InterPro" id="IPR017551">
    <property type="entry name" value="TriPribosyl-deP-CoA_syn_CitG"/>
</dbReference>
<dbReference type="EC" id="2.4.2.52" evidence="7"/>
<proteinExistence type="inferred from homology"/>
<evidence type="ECO:0000256" key="5">
    <source>
        <dbReference type="ARBA" id="ARBA00022840"/>
    </source>
</evidence>
<dbReference type="RefSeq" id="WP_111749186.1">
    <property type="nucleotide sequence ID" value="NZ_PTPX01000002.1"/>
</dbReference>
<evidence type="ECO:0000256" key="4">
    <source>
        <dbReference type="ARBA" id="ARBA00022741"/>
    </source>
</evidence>
<name>A0A328C1X0_9PAST</name>
<gene>
    <name evidence="7" type="primary">citG</name>
    <name evidence="8" type="ORF">C5N92_01905</name>
</gene>
<keyword evidence="3" id="KW-0548">Nucleotidyltransferase</keyword>
<accession>A0A328C1X0</accession>
<dbReference type="PANTHER" id="PTHR30201:SF2">
    <property type="entry name" value="2-(5''-TRIPHOSPHORIBOSYL)-3'-DEPHOSPHOCOENZYME-A SYNTHASE"/>
    <property type="match status" value="1"/>
</dbReference>
<evidence type="ECO:0000313" key="8">
    <source>
        <dbReference type="EMBL" id="RAL19771.1"/>
    </source>
</evidence>
<sequence>MNLSLKGTEISLEQLLAAREERMLLQQRCLQQYGQTVLSVTLLACGAVKKNSLLDHLFAKCLAHLTALFSQLSLKPTEEFIRPLETGHEALFVLPIDAKTLKQAVISLEESSPLARLWDIDVIDSTGKLLSRSEFGFNARPCLLCSDDAKQCARSRKHAIGDILAEMQQRVLADEIAERVSEALLEEAYLTPKAGLVDRVSNGSHQDMDIHTFEASSYALRPFFAQFVRKGIATSTLETSQILAQIRPLGLQAEQAMLQATGGVNTHKGAIFAFGLVCCAIGRLFAQQQPFTLEAICELVSQFTQGLTQELQHYPENLPLTAGVKLFRQFGLTGARGEAEQGFPLVRMGYQWLKAQPQRAWQHQLHLLLLQLMAKNQDTNVVHRGGMAGLAFVQQTAKALLADSQIYQDQHYLEQKLHEFDLACIERHLSAGGSADLLALTIFFYSFLL</sequence>